<dbReference type="EMBL" id="JANAVB010029617">
    <property type="protein sequence ID" value="KAJ6814711.1"/>
    <property type="molecule type" value="Genomic_DNA"/>
</dbReference>
<proteinExistence type="predicted"/>
<sequence>MARLRLTLSSNPPRSPFHPATECSIPCRLCQSPGVLESFRWGDFRASTTSSVPVSAYPSRGLGYRGIRSILFLTCSTLRPGSPPSLSAKARLPTWGLPNTTAHTGKC</sequence>
<comment type="caution">
    <text evidence="1">The sequence shown here is derived from an EMBL/GenBank/DDBJ whole genome shotgun (WGS) entry which is preliminary data.</text>
</comment>
<accession>A0AAX6FFC7</accession>
<protein>
    <submittedName>
        <fullName evidence="1">Phospholipase A1-II 5-like</fullName>
    </submittedName>
</protein>
<dbReference type="AlphaFoldDB" id="A0AAX6FFC7"/>
<reference evidence="1" key="1">
    <citation type="journal article" date="2023" name="GigaByte">
        <title>Genome assembly of the bearded iris, Iris pallida Lam.</title>
        <authorList>
            <person name="Bruccoleri R.E."/>
            <person name="Oakeley E.J."/>
            <person name="Faust A.M.E."/>
            <person name="Altorfer M."/>
            <person name="Dessus-Babus S."/>
            <person name="Burckhardt D."/>
            <person name="Oertli M."/>
            <person name="Naumann U."/>
            <person name="Petersen F."/>
            <person name="Wong J."/>
        </authorList>
    </citation>
    <scope>NUCLEOTIDE SEQUENCE</scope>
    <source>
        <strain evidence="1">GSM-AAB239-AS_SAM_17_03QT</strain>
    </source>
</reference>
<gene>
    <name evidence="1" type="ORF">M6B38_137875</name>
</gene>
<organism evidence="1 2">
    <name type="scientific">Iris pallida</name>
    <name type="common">Sweet iris</name>
    <dbReference type="NCBI Taxonomy" id="29817"/>
    <lineage>
        <taxon>Eukaryota</taxon>
        <taxon>Viridiplantae</taxon>
        <taxon>Streptophyta</taxon>
        <taxon>Embryophyta</taxon>
        <taxon>Tracheophyta</taxon>
        <taxon>Spermatophyta</taxon>
        <taxon>Magnoliopsida</taxon>
        <taxon>Liliopsida</taxon>
        <taxon>Asparagales</taxon>
        <taxon>Iridaceae</taxon>
        <taxon>Iridoideae</taxon>
        <taxon>Irideae</taxon>
        <taxon>Iris</taxon>
    </lineage>
</organism>
<dbReference type="Proteomes" id="UP001140949">
    <property type="component" value="Unassembled WGS sequence"/>
</dbReference>
<reference evidence="1" key="2">
    <citation type="submission" date="2023-04" db="EMBL/GenBank/DDBJ databases">
        <authorList>
            <person name="Bruccoleri R.E."/>
            <person name="Oakeley E.J."/>
            <person name="Faust A.-M."/>
            <person name="Dessus-Babus S."/>
            <person name="Altorfer M."/>
            <person name="Burckhardt D."/>
            <person name="Oertli M."/>
            <person name="Naumann U."/>
            <person name="Petersen F."/>
            <person name="Wong J."/>
        </authorList>
    </citation>
    <scope>NUCLEOTIDE SEQUENCE</scope>
    <source>
        <strain evidence="1">GSM-AAB239-AS_SAM_17_03QT</strain>
        <tissue evidence="1">Leaf</tissue>
    </source>
</reference>
<evidence type="ECO:0000313" key="1">
    <source>
        <dbReference type="EMBL" id="KAJ6814711.1"/>
    </source>
</evidence>
<evidence type="ECO:0000313" key="2">
    <source>
        <dbReference type="Proteomes" id="UP001140949"/>
    </source>
</evidence>
<keyword evidence="2" id="KW-1185">Reference proteome</keyword>
<name>A0AAX6FFC7_IRIPA</name>